<dbReference type="Proteomes" id="UP000828390">
    <property type="component" value="Unassembled WGS sequence"/>
</dbReference>
<dbReference type="InterPro" id="IPR001878">
    <property type="entry name" value="Znf_CCHC"/>
</dbReference>
<evidence type="ECO:0000259" key="2">
    <source>
        <dbReference type="PROSITE" id="PS50158"/>
    </source>
</evidence>
<dbReference type="PROSITE" id="PS00141">
    <property type="entry name" value="ASP_PROTEASE"/>
    <property type="match status" value="1"/>
</dbReference>
<name>A0A9D4E2X0_DREPO</name>
<evidence type="ECO:0000313" key="4">
    <source>
        <dbReference type="Proteomes" id="UP000828390"/>
    </source>
</evidence>
<feature type="domain" description="CCHC-type" evidence="2">
    <location>
        <begin position="48"/>
        <end position="65"/>
    </location>
</feature>
<reference evidence="3" key="2">
    <citation type="submission" date="2020-11" db="EMBL/GenBank/DDBJ databases">
        <authorList>
            <person name="McCartney M.A."/>
            <person name="Auch B."/>
            <person name="Kono T."/>
            <person name="Mallez S."/>
            <person name="Becker A."/>
            <person name="Gohl D.M."/>
            <person name="Silverstein K.A.T."/>
            <person name="Koren S."/>
            <person name="Bechman K.B."/>
            <person name="Herman A."/>
            <person name="Abrahante J.E."/>
            <person name="Garbe J."/>
        </authorList>
    </citation>
    <scope>NUCLEOTIDE SEQUENCE</scope>
    <source>
        <strain evidence="3">Duluth1</strain>
        <tissue evidence="3">Whole animal</tissue>
    </source>
</reference>
<dbReference type="Gene3D" id="2.40.70.10">
    <property type="entry name" value="Acid Proteases"/>
    <property type="match status" value="1"/>
</dbReference>
<keyword evidence="1" id="KW-0479">Metal-binding</keyword>
<dbReference type="AlphaFoldDB" id="A0A9D4E2X0"/>
<dbReference type="InterPro" id="IPR001969">
    <property type="entry name" value="Aspartic_peptidase_AS"/>
</dbReference>
<protein>
    <recommendedName>
        <fullName evidence="2">CCHC-type domain-containing protein</fullName>
    </recommendedName>
</protein>
<reference evidence="3" key="1">
    <citation type="journal article" date="2019" name="bioRxiv">
        <title>The Genome of the Zebra Mussel, Dreissena polymorpha: A Resource for Invasive Species Research.</title>
        <authorList>
            <person name="McCartney M.A."/>
            <person name="Auch B."/>
            <person name="Kono T."/>
            <person name="Mallez S."/>
            <person name="Zhang Y."/>
            <person name="Obille A."/>
            <person name="Becker A."/>
            <person name="Abrahante J.E."/>
            <person name="Garbe J."/>
            <person name="Badalamenti J.P."/>
            <person name="Herman A."/>
            <person name="Mangelson H."/>
            <person name="Liachko I."/>
            <person name="Sullivan S."/>
            <person name="Sone E.D."/>
            <person name="Koren S."/>
            <person name="Silverstein K.A.T."/>
            <person name="Beckman K.B."/>
            <person name="Gohl D.M."/>
        </authorList>
    </citation>
    <scope>NUCLEOTIDE SEQUENCE</scope>
    <source>
        <strain evidence="3">Duluth1</strain>
        <tissue evidence="3">Whole animal</tissue>
    </source>
</reference>
<comment type="caution">
    <text evidence="3">The sequence shown here is derived from an EMBL/GenBank/DDBJ whole genome shotgun (WGS) entry which is preliminary data.</text>
</comment>
<keyword evidence="1" id="KW-0862">Zinc</keyword>
<dbReference type="SUPFAM" id="SSF50630">
    <property type="entry name" value="Acid proteases"/>
    <property type="match status" value="1"/>
</dbReference>
<keyword evidence="4" id="KW-1185">Reference proteome</keyword>
<accession>A0A9D4E2X0</accession>
<organism evidence="3 4">
    <name type="scientific">Dreissena polymorpha</name>
    <name type="common">Zebra mussel</name>
    <name type="synonym">Mytilus polymorpha</name>
    <dbReference type="NCBI Taxonomy" id="45954"/>
    <lineage>
        <taxon>Eukaryota</taxon>
        <taxon>Metazoa</taxon>
        <taxon>Spiralia</taxon>
        <taxon>Lophotrochozoa</taxon>
        <taxon>Mollusca</taxon>
        <taxon>Bivalvia</taxon>
        <taxon>Autobranchia</taxon>
        <taxon>Heteroconchia</taxon>
        <taxon>Euheterodonta</taxon>
        <taxon>Imparidentia</taxon>
        <taxon>Neoheterodontei</taxon>
        <taxon>Myida</taxon>
        <taxon>Dreissenoidea</taxon>
        <taxon>Dreissenidae</taxon>
        <taxon>Dreissena</taxon>
    </lineage>
</organism>
<evidence type="ECO:0000313" key="3">
    <source>
        <dbReference type="EMBL" id="KAH3772216.1"/>
    </source>
</evidence>
<dbReference type="EMBL" id="JAIWYP010000009">
    <property type="protein sequence ID" value="KAH3772216.1"/>
    <property type="molecule type" value="Genomic_DNA"/>
</dbReference>
<keyword evidence="1" id="KW-0863">Zinc-finger</keyword>
<dbReference type="GO" id="GO:0004190">
    <property type="term" value="F:aspartic-type endopeptidase activity"/>
    <property type="evidence" value="ECO:0007669"/>
    <property type="project" value="InterPro"/>
</dbReference>
<gene>
    <name evidence="3" type="ORF">DPMN_173554</name>
</gene>
<dbReference type="InterPro" id="IPR021109">
    <property type="entry name" value="Peptidase_aspartic_dom_sf"/>
</dbReference>
<sequence>MPYWKYIRVICQLMQQDKAMKEKGPPGKTFAQTATDQRRASERRYYKRKCNECGSEEHLRRQCPKIRGQGTCNAGKKSEPTNHVINQTERQATGLYTSAEIDQLPVECLIDTGASLTLISSRLWNEINSNHTIDAFETPLVSASRDYLDHRFQW</sequence>
<dbReference type="GO" id="GO:0003676">
    <property type="term" value="F:nucleic acid binding"/>
    <property type="evidence" value="ECO:0007669"/>
    <property type="project" value="InterPro"/>
</dbReference>
<evidence type="ECO:0000256" key="1">
    <source>
        <dbReference type="PROSITE-ProRule" id="PRU00047"/>
    </source>
</evidence>
<proteinExistence type="predicted"/>
<dbReference type="PROSITE" id="PS50158">
    <property type="entry name" value="ZF_CCHC"/>
    <property type="match status" value="1"/>
</dbReference>
<dbReference type="GO" id="GO:0008270">
    <property type="term" value="F:zinc ion binding"/>
    <property type="evidence" value="ECO:0007669"/>
    <property type="project" value="UniProtKB-KW"/>
</dbReference>
<dbReference type="GO" id="GO:0006508">
    <property type="term" value="P:proteolysis"/>
    <property type="evidence" value="ECO:0007669"/>
    <property type="project" value="InterPro"/>
</dbReference>